<dbReference type="RefSeq" id="WP_271011416.1">
    <property type="nucleotide sequence ID" value="NZ_JAQIFT010000017.1"/>
</dbReference>
<dbReference type="AlphaFoldDB" id="A0AA42DKV0"/>
<feature type="domain" description="NodB homology" evidence="4">
    <location>
        <begin position="433"/>
        <end position="599"/>
    </location>
</feature>
<protein>
    <submittedName>
        <fullName evidence="5">Polysaccharide deacetylase family protein</fullName>
    </submittedName>
</protein>
<evidence type="ECO:0000256" key="2">
    <source>
        <dbReference type="ARBA" id="ARBA00022729"/>
    </source>
</evidence>
<keyword evidence="3" id="KW-0472">Membrane</keyword>
<evidence type="ECO:0000256" key="1">
    <source>
        <dbReference type="ARBA" id="ARBA00004613"/>
    </source>
</evidence>
<dbReference type="PANTHER" id="PTHR34216">
    <property type="match status" value="1"/>
</dbReference>
<dbReference type="Pfam" id="PF01522">
    <property type="entry name" value="Polysacc_deac_1"/>
    <property type="match status" value="1"/>
</dbReference>
<dbReference type="GO" id="GO:0005576">
    <property type="term" value="C:extracellular region"/>
    <property type="evidence" value="ECO:0007669"/>
    <property type="project" value="UniProtKB-SubCell"/>
</dbReference>
<evidence type="ECO:0000256" key="3">
    <source>
        <dbReference type="SAM" id="Phobius"/>
    </source>
</evidence>
<comment type="subcellular location">
    <subcellularLocation>
        <location evidence="1">Secreted</location>
    </subcellularLocation>
</comment>
<keyword evidence="3" id="KW-1133">Transmembrane helix</keyword>
<keyword evidence="2" id="KW-0732">Signal</keyword>
<dbReference type="EMBL" id="JAQIFT010000017">
    <property type="protein sequence ID" value="MDA3730920.1"/>
    <property type="molecule type" value="Genomic_DNA"/>
</dbReference>
<keyword evidence="6" id="KW-1185">Reference proteome</keyword>
<evidence type="ECO:0000313" key="6">
    <source>
        <dbReference type="Proteomes" id="UP001169242"/>
    </source>
</evidence>
<dbReference type="SUPFAM" id="SSF88713">
    <property type="entry name" value="Glycoside hydrolase/deacetylase"/>
    <property type="match status" value="1"/>
</dbReference>
<organism evidence="5 6">
    <name type="scientific">Holtiella tumoricola</name>
    <dbReference type="NCBI Taxonomy" id="3018743"/>
    <lineage>
        <taxon>Bacteria</taxon>
        <taxon>Bacillati</taxon>
        <taxon>Bacillota</taxon>
        <taxon>Clostridia</taxon>
        <taxon>Lachnospirales</taxon>
        <taxon>Cellulosilyticaceae</taxon>
        <taxon>Holtiella</taxon>
    </lineage>
</organism>
<evidence type="ECO:0000259" key="4">
    <source>
        <dbReference type="PROSITE" id="PS51677"/>
    </source>
</evidence>
<evidence type="ECO:0000313" key="5">
    <source>
        <dbReference type="EMBL" id="MDA3730920.1"/>
    </source>
</evidence>
<gene>
    <name evidence="5" type="ORF">PBV87_05320</name>
</gene>
<dbReference type="Proteomes" id="UP001169242">
    <property type="component" value="Unassembled WGS sequence"/>
</dbReference>
<dbReference type="GO" id="GO:0016810">
    <property type="term" value="F:hydrolase activity, acting on carbon-nitrogen (but not peptide) bonds"/>
    <property type="evidence" value="ECO:0007669"/>
    <property type="project" value="InterPro"/>
</dbReference>
<accession>A0AA42DKV0</accession>
<keyword evidence="3" id="KW-0812">Transmembrane</keyword>
<feature type="transmembrane region" description="Helical" evidence="3">
    <location>
        <begin position="7"/>
        <end position="27"/>
    </location>
</feature>
<dbReference type="PROSITE" id="PS51677">
    <property type="entry name" value="NODB"/>
    <property type="match status" value="1"/>
</dbReference>
<dbReference type="Gene3D" id="3.20.20.370">
    <property type="entry name" value="Glycoside hydrolase/deacetylase"/>
    <property type="match status" value="1"/>
</dbReference>
<proteinExistence type="predicted"/>
<sequence>MEKFKYIKYLAGVIGIVMTIWGTVTIIQHNLNSEDQLKIYSSHQVQELPIEFGVNEVYSSKNKRIKWTSINYENLSSNHDYTYIQILETPTDNIKNKLEIIGEKYKECKTILVSLKLDKDINKKELKEIYKEVELIQGKYTNIEVLIPLDKAVQVYKDIPIKYAYIDIKQKEDMDLLEELSIHFKQKVEIIVNDYILEEQEELSEQLDLMSQLYYSTIMKLPNITVVFQQGNVNTAHYRIIEFYNEILSNKEYRHEPLENKDNISIVISDEANKVSFMPEYDENIEQIDYKLNEETILKTYRYPFKLMADEYELVDGVNRLKIIIKYRDKEDVIVQTYYLKNKRNKSIGERQRRVSKNYKVEEKSSYDNLYIPVLMYHEFKDEVGESDSEQSISVGTQLFKEQLIALKNAGYTTINFKDLKDYLEGVGGLPQKPVILTTDDGYLSNYTIAYPILKELDMQATYFITPKYVGIDTMMPHFTWDQAKEMEASGLIDIQSHTYSHNLLDQLPYGEVIYEASLSFEKIEENLGKRDVKVLAYPQFQHNYKTKRWIESIGVNLQVTNLVRYKGSTEIQDIKRIHVANTTTPEELLKEIENLTMK</sequence>
<name>A0AA42DKV0_9FIRM</name>
<dbReference type="InterPro" id="IPR002509">
    <property type="entry name" value="NODB_dom"/>
</dbReference>
<dbReference type="PANTHER" id="PTHR34216:SF3">
    <property type="entry name" value="POLY-BETA-1,6-N-ACETYL-D-GLUCOSAMINE N-DEACETYLASE"/>
    <property type="match status" value="1"/>
</dbReference>
<dbReference type="InterPro" id="IPR011330">
    <property type="entry name" value="Glyco_hydro/deAcase_b/a-brl"/>
</dbReference>
<dbReference type="GO" id="GO:0005975">
    <property type="term" value="P:carbohydrate metabolic process"/>
    <property type="evidence" value="ECO:0007669"/>
    <property type="project" value="InterPro"/>
</dbReference>
<comment type="caution">
    <text evidence="5">The sequence shown here is derived from an EMBL/GenBank/DDBJ whole genome shotgun (WGS) entry which is preliminary data.</text>
</comment>
<reference evidence="5" key="1">
    <citation type="journal article" date="2023" name="Int. J. Syst. Evol. Microbiol.">
        <title>&lt;i&gt;Holtiella tumoricola&lt;/i&gt; gen. nov. sp. nov., isolated from a human clinical sample.</title>
        <authorList>
            <person name="Allen-Vercoe E."/>
            <person name="Daigneault M.C."/>
            <person name="Vancuren S.J."/>
            <person name="Cochrane K."/>
            <person name="O'Neal L.L."/>
            <person name="Sankaranarayanan K."/>
            <person name="Lawson P.A."/>
        </authorList>
    </citation>
    <scope>NUCLEOTIDE SEQUENCE</scope>
    <source>
        <strain evidence="5">CC70A</strain>
    </source>
</reference>
<dbReference type="InterPro" id="IPR051398">
    <property type="entry name" value="Polysacch_Deacetylase"/>
</dbReference>